<dbReference type="GO" id="GO:0005737">
    <property type="term" value="C:cytoplasm"/>
    <property type="evidence" value="ECO:0007669"/>
    <property type="project" value="TreeGrafter"/>
</dbReference>
<dbReference type="PANTHER" id="PTHR13369">
    <property type="match status" value="1"/>
</dbReference>
<dbReference type="CDD" id="cd02440">
    <property type="entry name" value="AdoMet_MTases"/>
    <property type="match status" value="1"/>
</dbReference>
<reference evidence="3" key="1">
    <citation type="submission" date="2016-11" db="EMBL/GenBank/DDBJ databases">
        <authorList>
            <person name="Varghese N."/>
            <person name="Submissions S."/>
        </authorList>
    </citation>
    <scope>NUCLEOTIDE SEQUENCE [LARGE SCALE GENOMIC DNA]</scope>
    <source>
        <strain evidence="3">DSM 16990</strain>
    </source>
</reference>
<protein>
    <submittedName>
        <fullName evidence="2">Methyltransferase domain-containing protein</fullName>
    </submittedName>
</protein>
<feature type="domain" description="Methyltransferase" evidence="1">
    <location>
        <begin position="159"/>
        <end position="294"/>
    </location>
</feature>
<keyword evidence="2" id="KW-0489">Methyltransferase</keyword>
<dbReference type="OrthoDB" id="5502211at2"/>
<sequence length="405" mass="45733">MSNQLHLQQFQQQIAESISSNTFLKISLGNYQGNEKELKNVYARRVKIKRTDMLSFTYRHKTRDIIKNFPIPEGISLIGHFISNDFKVCTLFTTLKEVILEHGKKQLISVRENLVKTAVQPTLTHNKEKKRIIQPTGKTYLQELKISDAEGNVFKNAQDKYRQINQYVEILSSLIKELPAGKINNVVDMGSGKGYLTFALYDYLHNVLKLDTKVTGVEFREDLVTLCNGIAGNSGFDQLNFVPGTIENYAVDSIDLLIALHACDTATDDAIYKGIKANAGLIVVAPCCHKQIRREMEKNKAKNELSFLTKYGIFMERQAEMVTDGIRALVLEYFGYKTKVFEFISDAHTPKNVLVVGIKTSGTDATAKGQEARKAEIRQKIAESKAYFGIGYHHLERLLGLDKQV</sequence>
<gene>
    <name evidence="2" type="ORF">SAMN04488522_103517</name>
</gene>
<organism evidence="2 3">
    <name type="scientific">Pedobacter caeni</name>
    <dbReference type="NCBI Taxonomy" id="288992"/>
    <lineage>
        <taxon>Bacteria</taxon>
        <taxon>Pseudomonadati</taxon>
        <taxon>Bacteroidota</taxon>
        <taxon>Sphingobacteriia</taxon>
        <taxon>Sphingobacteriales</taxon>
        <taxon>Sphingobacteriaceae</taxon>
        <taxon>Pedobacter</taxon>
    </lineage>
</organism>
<dbReference type="InterPro" id="IPR029063">
    <property type="entry name" value="SAM-dependent_MTases_sf"/>
</dbReference>
<evidence type="ECO:0000313" key="2">
    <source>
        <dbReference type="EMBL" id="SHF74531.1"/>
    </source>
</evidence>
<evidence type="ECO:0000259" key="1">
    <source>
        <dbReference type="Pfam" id="PF13679"/>
    </source>
</evidence>
<keyword evidence="2" id="KW-0808">Transferase</keyword>
<dbReference type="GO" id="GO:0032259">
    <property type="term" value="P:methylation"/>
    <property type="evidence" value="ECO:0007669"/>
    <property type="project" value="UniProtKB-KW"/>
</dbReference>
<dbReference type="EMBL" id="FQUQ01000003">
    <property type="protein sequence ID" value="SHF74531.1"/>
    <property type="molecule type" value="Genomic_DNA"/>
</dbReference>
<dbReference type="Gene3D" id="3.40.50.150">
    <property type="entry name" value="Vaccinia Virus protein VP39"/>
    <property type="match status" value="1"/>
</dbReference>
<proteinExistence type="predicted"/>
<dbReference type="InterPro" id="IPR025714">
    <property type="entry name" value="Methyltranfer_dom"/>
</dbReference>
<dbReference type="Pfam" id="PF13679">
    <property type="entry name" value="Methyltransf_32"/>
    <property type="match status" value="1"/>
</dbReference>
<dbReference type="Proteomes" id="UP000184287">
    <property type="component" value="Unassembled WGS sequence"/>
</dbReference>
<dbReference type="STRING" id="288992.SAMN04488522_103517"/>
<dbReference type="GO" id="GO:0008168">
    <property type="term" value="F:methyltransferase activity"/>
    <property type="evidence" value="ECO:0007669"/>
    <property type="project" value="UniProtKB-KW"/>
</dbReference>
<evidence type="ECO:0000313" key="3">
    <source>
        <dbReference type="Proteomes" id="UP000184287"/>
    </source>
</evidence>
<dbReference type="RefSeq" id="WP_073232289.1">
    <property type="nucleotide sequence ID" value="NZ_FQUQ01000003.1"/>
</dbReference>
<dbReference type="SUPFAM" id="SSF53335">
    <property type="entry name" value="S-adenosyl-L-methionine-dependent methyltransferases"/>
    <property type="match status" value="1"/>
</dbReference>
<accession>A0A1M5E646</accession>
<dbReference type="PANTHER" id="PTHR13369:SF3">
    <property type="entry name" value="METHYLTRANSFERASE DOMAIN-CONTAINING PROTEIN"/>
    <property type="match status" value="1"/>
</dbReference>
<keyword evidence="3" id="KW-1185">Reference proteome</keyword>
<dbReference type="AlphaFoldDB" id="A0A1M5E646"/>
<name>A0A1M5E646_9SPHI</name>